<dbReference type="STRING" id="460265.Mnod_0620"/>
<feature type="region of interest" description="Disordered" evidence="1">
    <location>
        <begin position="1"/>
        <end position="23"/>
    </location>
</feature>
<dbReference type="Proteomes" id="UP000008207">
    <property type="component" value="Chromosome"/>
</dbReference>
<evidence type="ECO:0000313" key="2">
    <source>
        <dbReference type="EMBL" id="ACL55656.1"/>
    </source>
</evidence>
<dbReference type="EMBL" id="CP001349">
    <property type="protein sequence ID" value="ACL55656.1"/>
    <property type="molecule type" value="Genomic_DNA"/>
</dbReference>
<name>B8IDT4_METNO</name>
<sequence>MNPFRWFRPQQDEPRIEPSQGARLRLARAERQHRRSSCDLIRVALDEVDRAAELMRRYQGAHGGRSRDARP</sequence>
<protein>
    <submittedName>
        <fullName evidence="2">Uncharacterized protein</fullName>
    </submittedName>
</protein>
<keyword evidence="3" id="KW-1185">Reference proteome</keyword>
<evidence type="ECO:0000256" key="1">
    <source>
        <dbReference type="SAM" id="MobiDB-lite"/>
    </source>
</evidence>
<dbReference type="HOGENOM" id="CLU_178451_0_0_5"/>
<dbReference type="AlphaFoldDB" id="B8IDT4"/>
<dbReference type="KEGG" id="mno:Mnod_0620"/>
<reference evidence="2 3" key="1">
    <citation type="submission" date="2009-01" db="EMBL/GenBank/DDBJ databases">
        <title>Complete sequence of chromosome of Methylobacterium nodulans ORS 2060.</title>
        <authorList>
            <consortium name="US DOE Joint Genome Institute"/>
            <person name="Lucas S."/>
            <person name="Copeland A."/>
            <person name="Lapidus A."/>
            <person name="Glavina del Rio T."/>
            <person name="Dalin E."/>
            <person name="Tice H."/>
            <person name="Bruce D."/>
            <person name="Goodwin L."/>
            <person name="Pitluck S."/>
            <person name="Sims D."/>
            <person name="Brettin T."/>
            <person name="Detter J.C."/>
            <person name="Han C."/>
            <person name="Larimer F."/>
            <person name="Land M."/>
            <person name="Hauser L."/>
            <person name="Kyrpides N."/>
            <person name="Ivanova N."/>
            <person name="Marx C.J."/>
            <person name="Richardson P."/>
        </authorList>
    </citation>
    <scope>NUCLEOTIDE SEQUENCE [LARGE SCALE GENOMIC DNA]</scope>
    <source>
        <strain evidence="3">LMG 21967 / CNCM I-2342 / ORS 2060</strain>
    </source>
</reference>
<organism evidence="2 3">
    <name type="scientific">Methylobacterium nodulans (strain LMG 21967 / CNCM I-2342 / ORS 2060)</name>
    <dbReference type="NCBI Taxonomy" id="460265"/>
    <lineage>
        <taxon>Bacteria</taxon>
        <taxon>Pseudomonadati</taxon>
        <taxon>Pseudomonadota</taxon>
        <taxon>Alphaproteobacteria</taxon>
        <taxon>Hyphomicrobiales</taxon>
        <taxon>Methylobacteriaceae</taxon>
        <taxon>Methylobacterium</taxon>
    </lineage>
</organism>
<gene>
    <name evidence="2" type="ordered locus">Mnod_0620</name>
</gene>
<proteinExistence type="predicted"/>
<accession>B8IDT4</accession>
<evidence type="ECO:0000313" key="3">
    <source>
        <dbReference type="Proteomes" id="UP000008207"/>
    </source>
</evidence>